<dbReference type="Pfam" id="PF03473">
    <property type="entry name" value="MOSC"/>
    <property type="match status" value="1"/>
</dbReference>
<dbReference type="InterPro" id="IPR015422">
    <property type="entry name" value="PyrdxlP-dep_Trfase_small"/>
</dbReference>
<dbReference type="InterPro" id="IPR015421">
    <property type="entry name" value="PyrdxlP-dep_Trfase_major"/>
</dbReference>
<dbReference type="FunCoup" id="D8SJE7">
    <property type="interactions" value="2156"/>
</dbReference>
<accession>D8SJE7</accession>
<organism evidence="7">
    <name type="scientific">Selaginella moellendorffii</name>
    <name type="common">Spikemoss</name>
    <dbReference type="NCBI Taxonomy" id="88036"/>
    <lineage>
        <taxon>Eukaryota</taxon>
        <taxon>Viridiplantae</taxon>
        <taxon>Streptophyta</taxon>
        <taxon>Embryophyta</taxon>
        <taxon>Tracheophyta</taxon>
        <taxon>Lycopodiopsida</taxon>
        <taxon>Selaginellales</taxon>
        <taxon>Selaginellaceae</taxon>
        <taxon>Selaginella</taxon>
    </lineage>
</organism>
<evidence type="ECO:0000256" key="3">
    <source>
        <dbReference type="ARBA" id="ARBA00023150"/>
    </source>
</evidence>
<keyword evidence="7" id="KW-1185">Reference proteome</keyword>
<dbReference type="InterPro" id="IPR015424">
    <property type="entry name" value="PyrdxlP-dep_Trfase"/>
</dbReference>
<keyword evidence="1 4" id="KW-0808">Transferase</keyword>
<dbReference type="EMBL" id="GL377623">
    <property type="protein sequence ID" value="EFJ15346.1"/>
    <property type="molecule type" value="Genomic_DNA"/>
</dbReference>
<evidence type="ECO:0000256" key="1">
    <source>
        <dbReference type="ARBA" id="ARBA00022679"/>
    </source>
</evidence>
<keyword evidence="2 4" id="KW-0663">Pyridoxal phosphate</keyword>
<dbReference type="Gene3D" id="3.40.640.10">
    <property type="entry name" value="Type I PLP-dependent aspartate aminotransferase-like (Major domain)"/>
    <property type="match status" value="1"/>
</dbReference>
<dbReference type="KEGG" id="smo:SELMODRAFT_180197"/>
<dbReference type="PANTHER" id="PTHR14237:SF80">
    <property type="entry name" value="MOLYBDENUM COFACTOR SULFURASE"/>
    <property type="match status" value="1"/>
</dbReference>
<dbReference type="Gene3D" id="3.90.1150.10">
    <property type="entry name" value="Aspartate Aminotransferase, domain 1"/>
    <property type="match status" value="1"/>
</dbReference>
<dbReference type="Proteomes" id="UP000001514">
    <property type="component" value="Unassembled WGS sequence"/>
</dbReference>
<dbReference type="InterPro" id="IPR005302">
    <property type="entry name" value="MoCF_Sase_C"/>
</dbReference>
<evidence type="ECO:0000259" key="5">
    <source>
        <dbReference type="PROSITE" id="PS51340"/>
    </source>
</evidence>
<dbReference type="HAMAP" id="MF_03050">
    <property type="entry name" value="MOCOS"/>
    <property type="match status" value="1"/>
</dbReference>
<dbReference type="Pfam" id="PF03476">
    <property type="entry name" value="MOSC_N"/>
    <property type="match status" value="1"/>
</dbReference>
<comment type="catalytic activity">
    <reaction evidence="4">
        <text>Mo-molybdopterin + L-cysteine + AH2 = thio-Mo-molybdopterin + L-alanine + A + H2O</text>
        <dbReference type="Rhea" id="RHEA:42636"/>
        <dbReference type="ChEBI" id="CHEBI:13193"/>
        <dbReference type="ChEBI" id="CHEBI:15377"/>
        <dbReference type="ChEBI" id="CHEBI:17499"/>
        <dbReference type="ChEBI" id="CHEBI:35235"/>
        <dbReference type="ChEBI" id="CHEBI:57972"/>
        <dbReference type="ChEBI" id="CHEBI:71302"/>
        <dbReference type="ChEBI" id="CHEBI:82685"/>
        <dbReference type="EC" id="2.8.1.9"/>
    </reaction>
</comment>
<dbReference type="eggNOG" id="KOG2142">
    <property type="taxonomic scope" value="Eukaryota"/>
</dbReference>
<feature type="modified residue" description="N6-(pyridoxal phosphate)lysine" evidence="4">
    <location>
        <position position="284"/>
    </location>
</feature>
<dbReference type="OMA" id="HTGFLAR"/>
<dbReference type="InterPro" id="IPR011037">
    <property type="entry name" value="Pyrv_Knase-like_insert_dom_sf"/>
</dbReference>
<dbReference type="GO" id="GO:0030151">
    <property type="term" value="F:molybdenum ion binding"/>
    <property type="evidence" value="ECO:0007669"/>
    <property type="project" value="UniProtKB-UniRule"/>
</dbReference>
<feature type="active site" evidence="4">
    <location>
        <position position="444"/>
    </location>
</feature>
<dbReference type="GO" id="GO:0006777">
    <property type="term" value="P:Mo-molybdopterin cofactor biosynthetic process"/>
    <property type="evidence" value="ECO:0007669"/>
    <property type="project" value="UniProtKB-UniRule"/>
</dbReference>
<evidence type="ECO:0000313" key="7">
    <source>
        <dbReference type="Proteomes" id="UP000001514"/>
    </source>
</evidence>
<feature type="domain" description="MOSC" evidence="5">
    <location>
        <begin position="648"/>
        <end position="814"/>
    </location>
</feature>
<comment type="cofactor">
    <cofactor evidence="4">
        <name>pyridoxal 5'-phosphate</name>
        <dbReference type="ChEBI" id="CHEBI:597326"/>
    </cofactor>
</comment>
<dbReference type="GO" id="GO:0030170">
    <property type="term" value="F:pyridoxal phosphate binding"/>
    <property type="evidence" value="ECO:0007669"/>
    <property type="project" value="UniProtKB-UniRule"/>
</dbReference>
<comment type="similarity">
    <text evidence="4">Belongs to the class-V pyridoxal-phosphate-dependent aminotransferase family. MOCOS subfamily.</text>
</comment>
<sequence length="814" mass="90158">MLWIHAAVRHILERLSWPPRLRQQRDAEISGNSRRESFLKEFGGYYGYADGPVPIDRLRSTEFARLKGTIYLDHAGATLYSSSQLQEALADYSGQVYGNPHSQSDSSMRSSHTIESTRQQVLEYFHAPASDYACVFTSGATAALKLVGETFPWSSGGHFCYTLANHNSVLGIREYALEKGATAIPVSISNQGEVVLASAGLKRKNVSLHDDDEETYNLFAMPTECNFSGAKFPMDLVERIKDGQHMNGTRGRWMVLLDAAKSAGTSPPDLSRYPADFVVVSFYKIFGYPTGLGALIVRREAGKVLNQKYFGGGTVAVSIADIDYVKRRESLEQRMEDGTISFLSIRALRYGFMMINRMGISSIARHTWALTHYTSRSLRNLKHGNGAPVCFMFGNHGTFAEEFRIQGPVITFNLKRADGSWVGHREVEKVASLCRIHLRTGCFCNPGACAKYLDLSNKDMQANFEAGHVCWDDQDLISGRPTGAVRISFGYMSTFQDCQVTSCVFPAFLLCSSAGFPQVRSKNLRSKDTIPAAVRLKSITVYPIKSCAGFSVETWPIVESGLLYDREWMICDTENAPVTQKKAHNMCLITPSIDLGSGKLVVRAPNVDHALEIPLEERLQHEEHGEVILCGQRAKSMSYGTDISEWFTKALGLRCNLVRKGVENTRVCRWRNPEHSPEGGDKLSFANEGQFLLLSEASVEDLNARIATGAKHRLETTQFRPNLVVSGGPAYEEDEWQSLSIGDAEFPVLGGCNRCQMITIDQKTGAKNPSMEPLATLASYRRTKGKILFGVLLGAAISDKRDQFLAVGSRVIGR</sequence>
<dbReference type="GO" id="GO:0016829">
    <property type="term" value="F:lyase activity"/>
    <property type="evidence" value="ECO:0007669"/>
    <property type="project" value="UniProtKB-UniRule"/>
</dbReference>
<dbReference type="PANTHER" id="PTHR14237">
    <property type="entry name" value="MOLYBDOPTERIN COFACTOR SULFURASE MOSC"/>
    <property type="match status" value="1"/>
</dbReference>
<reference evidence="6 7" key="1">
    <citation type="journal article" date="2011" name="Science">
        <title>The Selaginella genome identifies genetic changes associated with the evolution of vascular plants.</title>
        <authorList>
            <person name="Banks J.A."/>
            <person name="Nishiyama T."/>
            <person name="Hasebe M."/>
            <person name="Bowman J.L."/>
            <person name="Gribskov M."/>
            <person name="dePamphilis C."/>
            <person name="Albert V.A."/>
            <person name="Aono N."/>
            <person name="Aoyama T."/>
            <person name="Ambrose B.A."/>
            <person name="Ashton N.W."/>
            <person name="Axtell M.J."/>
            <person name="Barker E."/>
            <person name="Barker M.S."/>
            <person name="Bennetzen J.L."/>
            <person name="Bonawitz N.D."/>
            <person name="Chapple C."/>
            <person name="Cheng C."/>
            <person name="Correa L.G."/>
            <person name="Dacre M."/>
            <person name="DeBarry J."/>
            <person name="Dreyer I."/>
            <person name="Elias M."/>
            <person name="Engstrom E.M."/>
            <person name="Estelle M."/>
            <person name="Feng L."/>
            <person name="Finet C."/>
            <person name="Floyd S.K."/>
            <person name="Frommer W.B."/>
            <person name="Fujita T."/>
            <person name="Gramzow L."/>
            <person name="Gutensohn M."/>
            <person name="Harholt J."/>
            <person name="Hattori M."/>
            <person name="Heyl A."/>
            <person name="Hirai T."/>
            <person name="Hiwatashi Y."/>
            <person name="Ishikawa M."/>
            <person name="Iwata M."/>
            <person name="Karol K.G."/>
            <person name="Koehler B."/>
            <person name="Kolukisaoglu U."/>
            <person name="Kubo M."/>
            <person name="Kurata T."/>
            <person name="Lalonde S."/>
            <person name="Li K."/>
            <person name="Li Y."/>
            <person name="Litt A."/>
            <person name="Lyons E."/>
            <person name="Manning G."/>
            <person name="Maruyama T."/>
            <person name="Michael T.P."/>
            <person name="Mikami K."/>
            <person name="Miyazaki S."/>
            <person name="Morinaga S."/>
            <person name="Murata T."/>
            <person name="Mueller-Roeber B."/>
            <person name="Nelson D.R."/>
            <person name="Obara M."/>
            <person name="Oguri Y."/>
            <person name="Olmstead R.G."/>
            <person name="Onodera N."/>
            <person name="Petersen B.L."/>
            <person name="Pils B."/>
            <person name="Prigge M."/>
            <person name="Rensing S.A."/>
            <person name="Riano-Pachon D.M."/>
            <person name="Roberts A.W."/>
            <person name="Sato Y."/>
            <person name="Scheller H.V."/>
            <person name="Schulz B."/>
            <person name="Schulz C."/>
            <person name="Shakirov E.V."/>
            <person name="Shibagaki N."/>
            <person name="Shinohara N."/>
            <person name="Shippen D.E."/>
            <person name="Soerensen I."/>
            <person name="Sotooka R."/>
            <person name="Sugimoto N."/>
            <person name="Sugita M."/>
            <person name="Sumikawa N."/>
            <person name="Tanurdzic M."/>
            <person name="Theissen G."/>
            <person name="Ulvskov P."/>
            <person name="Wakazuki S."/>
            <person name="Weng J.K."/>
            <person name="Willats W.W."/>
            <person name="Wipf D."/>
            <person name="Wolf P.G."/>
            <person name="Yang L."/>
            <person name="Zimmer A.D."/>
            <person name="Zhu Q."/>
            <person name="Mitros T."/>
            <person name="Hellsten U."/>
            <person name="Loque D."/>
            <person name="Otillar R."/>
            <person name="Salamov A."/>
            <person name="Schmutz J."/>
            <person name="Shapiro H."/>
            <person name="Lindquist E."/>
            <person name="Lucas S."/>
            <person name="Rokhsar D."/>
            <person name="Grigoriev I.V."/>
        </authorList>
    </citation>
    <scope>NUCLEOTIDE SEQUENCE [LARGE SCALE GENOMIC DNA]</scope>
</reference>
<dbReference type="SUPFAM" id="SSF141673">
    <property type="entry name" value="MOSC N-terminal domain-like"/>
    <property type="match status" value="1"/>
</dbReference>
<dbReference type="STRING" id="88036.D8SJE7"/>
<dbReference type="Pfam" id="PF00266">
    <property type="entry name" value="Aminotran_5"/>
    <property type="match status" value="1"/>
</dbReference>
<dbReference type="InParanoid" id="D8SJE7"/>
<proteinExistence type="inferred from homology"/>
<dbReference type="GO" id="GO:0032787">
    <property type="term" value="P:monocarboxylic acid metabolic process"/>
    <property type="evidence" value="ECO:0007669"/>
    <property type="project" value="UniProtKB-ARBA"/>
</dbReference>
<dbReference type="PROSITE" id="PS51340">
    <property type="entry name" value="MOSC"/>
    <property type="match status" value="1"/>
</dbReference>
<dbReference type="InterPro" id="IPR000192">
    <property type="entry name" value="Aminotrans_V_dom"/>
</dbReference>
<dbReference type="EC" id="2.8.1.9" evidence="4"/>
<gene>
    <name evidence="6" type="ORF">SELMODRAFT_180197</name>
</gene>
<dbReference type="GO" id="GO:0008265">
    <property type="term" value="F:molybdenum cofactor sulfurtransferase activity"/>
    <property type="evidence" value="ECO:0007669"/>
    <property type="project" value="UniProtKB-UniRule"/>
</dbReference>
<evidence type="ECO:0000256" key="2">
    <source>
        <dbReference type="ARBA" id="ARBA00022898"/>
    </source>
</evidence>
<dbReference type="InterPro" id="IPR005303">
    <property type="entry name" value="MOCOS_middle"/>
</dbReference>
<comment type="function">
    <text evidence="4">Sulfurates the molybdenum cofactor. Sulfation of molybdenum is essential for xanthine dehydrogenase (XDH) and aldehyde oxidase (ADO) enzymes in which molybdenum cofactor is liganded by 1 oxygen and 1 sulfur atom in active form.</text>
</comment>
<evidence type="ECO:0000256" key="4">
    <source>
        <dbReference type="HAMAP-Rule" id="MF_03050"/>
    </source>
</evidence>
<dbReference type="SUPFAM" id="SSF53383">
    <property type="entry name" value="PLP-dependent transferases"/>
    <property type="match status" value="1"/>
</dbReference>
<name>D8SJE7_SELML</name>
<dbReference type="HOGENOM" id="CLU_010913_0_1_1"/>
<protein>
    <recommendedName>
        <fullName evidence="4">Molybdenum cofactor sulfurase</fullName>
        <shortName evidence="4">MCS</shortName>
        <shortName evidence="4">MOS</shortName>
        <shortName evidence="4">MoCo sulfurase</shortName>
        <ecNumber evidence="4">2.8.1.9</ecNumber>
    </recommendedName>
    <alternativeName>
        <fullName evidence="4">Molybdenum cofactor sulfurtransferase</fullName>
    </alternativeName>
</protein>
<dbReference type="AlphaFoldDB" id="D8SJE7"/>
<evidence type="ECO:0000313" key="6">
    <source>
        <dbReference type="EMBL" id="EFJ15346.1"/>
    </source>
</evidence>
<dbReference type="Gramene" id="EFJ15346">
    <property type="protein sequence ID" value="EFJ15346"/>
    <property type="gene ID" value="SELMODRAFT_180197"/>
</dbReference>
<dbReference type="InterPro" id="IPR028886">
    <property type="entry name" value="MoCo_sulfurase"/>
</dbReference>
<dbReference type="SUPFAM" id="SSF50800">
    <property type="entry name" value="PK beta-barrel domain-like"/>
    <property type="match status" value="1"/>
</dbReference>
<keyword evidence="3 4" id="KW-0501">Molybdenum cofactor biosynthesis</keyword>